<evidence type="ECO:0000256" key="1">
    <source>
        <dbReference type="ARBA" id="ARBA00022448"/>
    </source>
</evidence>
<dbReference type="GO" id="GO:0005524">
    <property type="term" value="F:ATP binding"/>
    <property type="evidence" value="ECO:0007669"/>
    <property type="project" value="UniProtKB-KW"/>
</dbReference>
<dbReference type="SMART" id="SM00382">
    <property type="entry name" value="AAA"/>
    <property type="match status" value="1"/>
</dbReference>
<dbReference type="InterPro" id="IPR027417">
    <property type="entry name" value="P-loop_NTPase"/>
</dbReference>
<dbReference type="PANTHER" id="PTHR42711:SF4">
    <property type="entry name" value="ABC TRANSPORTER RELATED"/>
    <property type="match status" value="1"/>
</dbReference>
<evidence type="ECO:0000313" key="6">
    <source>
        <dbReference type="Proteomes" id="UP000051673"/>
    </source>
</evidence>
<dbReference type="InterPro" id="IPR003593">
    <property type="entry name" value="AAA+_ATPase"/>
</dbReference>
<dbReference type="PANTHER" id="PTHR42711">
    <property type="entry name" value="ABC TRANSPORTER ATP-BINDING PROTEIN"/>
    <property type="match status" value="1"/>
</dbReference>
<organism evidence="5 6">
    <name type="scientific">Weissella minor</name>
    <dbReference type="NCBI Taxonomy" id="1620"/>
    <lineage>
        <taxon>Bacteria</taxon>
        <taxon>Bacillati</taxon>
        <taxon>Bacillota</taxon>
        <taxon>Bacilli</taxon>
        <taxon>Lactobacillales</taxon>
        <taxon>Lactobacillaceae</taxon>
        <taxon>Weissella</taxon>
    </lineage>
</organism>
<evidence type="ECO:0000256" key="3">
    <source>
        <dbReference type="ARBA" id="ARBA00022840"/>
    </source>
</evidence>
<dbReference type="Proteomes" id="UP000051673">
    <property type="component" value="Unassembled WGS sequence"/>
</dbReference>
<dbReference type="GO" id="GO:0016887">
    <property type="term" value="F:ATP hydrolysis activity"/>
    <property type="evidence" value="ECO:0007669"/>
    <property type="project" value="InterPro"/>
</dbReference>
<dbReference type="EMBL" id="JQCD01000024">
    <property type="protein sequence ID" value="KRN76814.1"/>
    <property type="molecule type" value="Genomic_DNA"/>
</dbReference>
<evidence type="ECO:0000313" key="5">
    <source>
        <dbReference type="EMBL" id="KRN76814.1"/>
    </source>
</evidence>
<keyword evidence="1" id="KW-0813">Transport</keyword>
<dbReference type="SUPFAM" id="SSF52540">
    <property type="entry name" value="P-loop containing nucleoside triphosphate hydrolases"/>
    <property type="match status" value="1"/>
</dbReference>
<gene>
    <name evidence="5" type="ORF">IV67_GL000323</name>
</gene>
<evidence type="ECO:0000259" key="4">
    <source>
        <dbReference type="PROSITE" id="PS50893"/>
    </source>
</evidence>
<dbReference type="STRING" id="1620.IV67_GL000323"/>
<dbReference type="InterPro" id="IPR050763">
    <property type="entry name" value="ABC_transporter_ATP-binding"/>
</dbReference>
<reference evidence="5 6" key="1">
    <citation type="journal article" date="2015" name="Genome Announc.">
        <title>Expanding the biotechnology potential of lactobacilli through comparative genomics of 213 strains and associated genera.</title>
        <authorList>
            <person name="Sun Z."/>
            <person name="Harris H.M."/>
            <person name="McCann A."/>
            <person name="Guo C."/>
            <person name="Argimon S."/>
            <person name="Zhang W."/>
            <person name="Yang X."/>
            <person name="Jeffery I.B."/>
            <person name="Cooney J.C."/>
            <person name="Kagawa T.F."/>
            <person name="Liu W."/>
            <person name="Song Y."/>
            <person name="Salvetti E."/>
            <person name="Wrobel A."/>
            <person name="Rasinkangas P."/>
            <person name="Parkhill J."/>
            <person name="Rea M.C."/>
            <person name="O'Sullivan O."/>
            <person name="Ritari J."/>
            <person name="Douillard F.P."/>
            <person name="Paul Ross R."/>
            <person name="Yang R."/>
            <person name="Briner A.E."/>
            <person name="Felis G.E."/>
            <person name="de Vos W.M."/>
            <person name="Barrangou R."/>
            <person name="Klaenhammer T.R."/>
            <person name="Caufield P.W."/>
            <person name="Cui Y."/>
            <person name="Zhang H."/>
            <person name="O'Toole P.W."/>
        </authorList>
    </citation>
    <scope>NUCLEOTIDE SEQUENCE [LARGE SCALE GENOMIC DNA]</scope>
    <source>
        <strain evidence="5 6">DSM 20014</strain>
    </source>
</reference>
<name>A0A0R2JHL9_9LACO</name>
<keyword evidence="2" id="KW-0547">Nucleotide-binding</keyword>
<dbReference type="Pfam" id="PF00005">
    <property type="entry name" value="ABC_tran"/>
    <property type="match status" value="1"/>
</dbReference>
<accession>A0A0R2JHL9</accession>
<comment type="caution">
    <text evidence="5">The sequence shown here is derived from an EMBL/GenBank/DDBJ whole genome shotgun (WGS) entry which is preliminary data.</text>
</comment>
<keyword evidence="3 5" id="KW-0067">ATP-binding</keyword>
<dbReference type="InterPro" id="IPR017871">
    <property type="entry name" value="ABC_transporter-like_CS"/>
</dbReference>
<dbReference type="InterPro" id="IPR003439">
    <property type="entry name" value="ABC_transporter-like_ATP-bd"/>
</dbReference>
<evidence type="ECO:0000256" key="2">
    <source>
        <dbReference type="ARBA" id="ARBA00022741"/>
    </source>
</evidence>
<sequence length="288" mass="31680">MDHLLFSIEKGEKVGLLGPNGAGKSTLIKLLTGILYTKQGQITVDHVTPDTKNDAFLEKIGVVMGQKSQLNWNLPARDTFNVLKSIYGIAKADYEARLNKYVTMFRVEKVVDIPVRKLSLGERTKLELISALLHGPELLILDEPTLGMDIVSQRELHQLINQVNQIDGVTVLIISHQMNDIQAVADRVLILLEGAIKFDGSIDELTRTAALDKPKIIVAGKKEQPIVASENVGIKENQDTSVIDTYDANSTITLNVQDIQSVHVQNPSLEDALYAMFGGKDGTDEISQ</sequence>
<keyword evidence="6" id="KW-1185">Reference proteome</keyword>
<dbReference type="PATRIC" id="fig|1620.3.peg.328"/>
<dbReference type="PROSITE" id="PS50893">
    <property type="entry name" value="ABC_TRANSPORTER_2"/>
    <property type="match status" value="1"/>
</dbReference>
<feature type="domain" description="ABC transporter" evidence="4">
    <location>
        <begin position="1"/>
        <end position="218"/>
    </location>
</feature>
<protein>
    <submittedName>
        <fullName evidence="5">ABC transporter, ATP-binding protein</fullName>
    </submittedName>
</protein>
<dbReference type="Gene3D" id="3.40.50.300">
    <property type="entry name" value="P-loop containing nucleotide triphosphate hydrolases"/>
    <property type="match status" value="1"/>
</dbReference>
<proteinExistence type="predicted"/>
<dbReference type="PROSITE" id="PS00211">
    <property type="entry name" value="ABC_TRANSPORTER_1"/>
    <property type="match status" value="1"/>
</dbReference>
<dbReference type="AlphaFoldDB" id="A0A0R2JHL9"/>